<feature type="domain" description="Aspartate/ornithine carbamoyltransferase Asp/Orn-binding" evidence="9">
    <location>
        <begin position="175"/>
        <end position="320"/>
    </location>
</feature>
<evidence type="ECO:0000256" key="7">
    <source>
        <dbReference type="ARBA" id="ARBA00048859"/>
    </source>
</evidence>
<dbReference type="Gene3D" id="3.40.50.1370">
    <property type="entry name" value="Aspartate/ornithine carbamoyltransferase"/>
    <property type="match status" value="2"/>
</dbReference>
<evidence type="ECO:0000256" key="3">
    <source>
        <dbReference type="ARBA" id="ARBA00008896"/>
    </source>
</evidence>
<evidence type="ECO:0000313" key="12">
    <source>
        <dbReference type="Proteomes" id="UP000237344"/>
    </source>
</evidence>
<accession>A0A2S3VZ77</accession>
<feature type="binding site" evidence="8">
    <location>
        <position position="77"/>
    </location>
    <ligand>
        <name>carbamoyl phosphate</name>
        <dbReference type="ChEBI" id="CHEBI:58228"/>
    </ligand>
</feature>
<dbReference type="NCBIfam" id="TIGR00670">
    <property type="entry name" value="asp_carb_tr"/>
    <property type="match status" value="1"/>
</dbReference>
<dbReference type="AlphaFoldDB" id="A0A2S3VZ77"/>
<comment type="catalytic activity">
    <reaction evidence="7 8">
        <text>carbamoyl phosphate + L-aspartate = N-carbamoyl-L-aspartate + phosphate + H(+)</text>
        <dbReference type="Rhea" id="RHEA:20013"/>
        <dbReference type="ChEBI" id="CHEBI:15378"/>
        <dbReference type="ChEBI" id="CHEBI:29991"/>
        <dbReference type="ChEBI" id="CHEBI:32814"/>
        <dbReference type="ChEBI" id="CHEBI:43474"/>
        <dbReference type="ChEBI" id="CHEBI:58228"/>
        <dbReference type="EC" id="2.1.3.2"/>
    </reaction>
</comment>
<feature type="binding site" evidence="8">
    <location>
        <position position="284"/>
    </location>
    <ligand>
        <name>carbamoyl phosphate</name>
        <dbReference type="ChEBI" id="CHEBI:58228"/>
    </ligand>
</feature>
<evidence type="ECO:0000313" key="11">
    <source>
        <dbReference type="EMBL" id="POF61897.1"/>
    </source>
</evidence>
<dbReference type="PANTHER" id="PTHR45753:SF6">
    <property type="entry name" value="ASPARTATE CARBAMOYLTRANSFERASE"/>
    <property type="match status" value="1"/>
</dbReference>
<dbReference type="SUPFAM" id="SSF53671">
    <property type="entry name" value="Aspartate/ornithine carbamoyltransferase"/>
    <property type="match status" value="1"/>
</dbReference>
<feature type="binding site" evidence="8">
    <location>
        <position position="127"/>
    </location>
    <ligand>
        <name>carbamoyl phosphate</name>
        <dbReference type="ChEBI" id="CHEBI:58228"/>
    </ligand>
</feature>
<evidence type="ECO:0000256" key="5">
    <source>
        <dbReference type="ARBA" id="ARBA00022975"/>
    </source>
</evidence>
<comment type="function">
    <text evidence="1">Reversibly catalyzes the transfer of the carbamoyl group from carbamoyl phosphate (CP) to the N(epsilon) atom of ornithine (ORN) to produce L-citrulline.</text>
</comment>
<evidence type="ECO:0000256" key="2">
    <source>
        <dbReference type="ARBA" id="ARBA00004852"/>
    </source>
</evidence>
<dbReference type="EMBL" id="POTC01000041">
    <property type="protein sequence ID" value="POF61897.1"/>
    <property type="molecule type" value="Genomic_DNA"/>
</dbReference>
<dbReference type="Proteomes" id="UP000237344">
    <property type="component" value="Unassembled WGS sequence"/>
</dbReference>
<dbReference type="PRINTS" id="PR00100">
    <property type="entry name" value="AOTCASE"/>
</dbReference>
<organism evidence="11 12">
    <name type="scientific">Novacetimonas maltaceti</name>
    <dbReference type="NCBI Taxonomy" id="1203393"/>
    <lineage>
        <taxon>Bacteria</taxon>
        <taxon>Pseudomonadati</taxon>
        <taxon>Pseudomonadota</taxon>
        <taxon>Alphaproteobacteria</taxon>
        <taxon>Acetobacterales</taxon>
        <taxon>Acetobacteraceae</taxon>
        <taxon>Novacetimonas</taxon>
    </lineage>
</organism>
<comment type="function">
    <text evidence="6 8">Catalyzes the condensation of carbamoyl phosphate and aspartate to form carbamoyl aspartate and inorganic phosphate, the committed step in the de novo pyrimidine nucleotide biosynthesis pathway.</text>
</comment>
<dbReference type="NCBIfam" id="NF002032">
    <property type="entry name" value="PRK00856.1"/>
    <property type="match status" value="1"/>
</dbReference>
<keyword evidence="5 8" id="KW-0665">Pyrimidine biosynthesis</keyword>
<dbReference type="EC" id="2.1.3.2" evidence="8"/>
<dbReference type="InterPro" id="IPR036901">
    <property type="entry name" value="Asp/Orn_carbamoylTrfase_sf"/>
</dbReference>
<evidence type="ECO:0000256" key="1">
    <source>
        <dbReference type="ARBA" id="ARBA00003822"/>
    </source>
</evidence>
<feature type="binding site" evidence="8">
    <location>
        <position position="105"/>
    </location>
    <ligand>
        <name>L-aspartate</name>
        <dbReference type="ChEBI" id="CHEBI:29991"/>
    </ligand>
</feature>
<feature type="binding site" evidence="8">
    <location>
        <position position="155"/>
    </location>
    <ligand>
        <name>carbamoyl phosphate</name>
        <dbReference type="ChEBI" id="CHEBI:58228"/>
    </ligand>
</feature>
<dbReference type="GO" id="GO:0044205">
    <property type="term" value="P:'de novo' UMP biosynthetic process"/>
    <property type="evidence" value="ECO:0007669"/>
    <property type="project" value="UniProtKB-UniRule"/>
</dbReference>
<dbReference type="GO" id="GO:0005829">
    <property type="term" value="C:cytosol"/>
    <property type="evidence" value="ECO:0007669"/>
    <property type="project" value="TreeGrafter"/>
</dbReference>
<evidence type="ECO:0000259" key="10">
    <source>
        <dbReference type="Pfam" id="PF02729"/>
    </source>
</evidence>
<protein>
    <recommendedName>
        <fullName evidence="8">Aspartate carbamoyltransferase</fullName>
        <ecNumber evidence="8">2.1.3.2</ecNumber>
    </recommendedName>
    <alternativeName>
        <fullName evidence="8">Aspartate transcarbamylase</fullName>
        <shortName evidence="8">ATCase</shortName>
    </alternativeName>
</protein>
<dbReference type="GO" id="GO:0016597">
    <property type="term" value="F:amino acid binding"/>
    <property type="evidence" value="ECO:0007669"/>
    <property type="project" value="InterPro"/>
</dbReference>
<evidence type="ECO:0000256" key="6">
    <source>
        <dbReference type="ARBA" id="ARBA00043884"/>
    </source>
</evidence>
<dbReference type="Pfam" id="PF02729">
    <property type="entry name" value="OTCace_N"/>
    <property type="match status" value="1"/>
</dbReference>
<feature type="binding site" evidence="8">
    <location>
        <position position="158"/>
    </location>
    <ligand>
        <name>carbamoyl phosphate</name>
        <dbReference type="ChEBI" id="CHEBI:58228"/>
    </ligand>
</feature>
<dbReference type="GO" id="GO:0006207">
    <property type="term" value="P:'de novo' pyrimidine nucleobase biosynthetic process"/>
    <property type="evidence" value="ECO:0007669"/>
    <property type="project" value="InterPro"/>
</dbReference>
<feature type="binding site" evidence="8">
    <location>
        <position position="242"/>
    </location>
    <ligand>
        <name>L-aspartate</name>
        <dbReference type="ChEBI" id="CHEBI:29991"/>
    </ligand>
</feature>
<comment type="subunit">
    <text evidence="8">Heterododecamer (2C3:3R2) of six catalytic PyrB chains organized as two trimers (C3), and six regulatory PyrI chains organized as three dimers (R2).</text>
</comment>
<dbReference type="HAMAP" id="MF_00001">
    <property type="entry name" value="Asp_carb_tr"/>
    <property type="match status" value="1"/>
</dbReference>
<keyword evidence="4 8" id="KW-0808">Transferase</keyword>
<dbReference type="PROSITE" id="PS00097">
    <property type="entry name" value="CARBAMOYLTRANSFERASE"/>
    <property type="match status" value="1"/>
</dbReference>
<evidence type="ECO:0000256" key="8">
    <source>
        <dbReference type="HAMAP-Rule" id="MF_00001"/>
    </source>
</evidence>
<dbReference type="RefSeq" id="WP_275399302.1">
    <property type="nucleotide sequence ID" value="NZ_NKUE01000004.1"/>
</dbReference>
<dbReference type="InterPro" id="IPR006132">
    <property type="entry name" value="Asp/Orn_carbamoyltranf_P-bd"/>
</dbReference>
<comment type="similarity">
    <text evidence="3 8">Belongs to the aspartate/ornithine carbamoyltransferase superfamily. ATCase family.</text>
</comment>
<dbReference type="PANTHER" id="PTHR45753">
    <property type="entry name" value="ORNITHINE CARBAMOYLTRANSFERASE, MITOCHONDRIAL"/>
    <property type="match status" value="1"/>
</dbReference>
<feature type="domain" description="Aspartate/ornithine carbamoyltransferase carbamoyl-P binding" evidence="10">
    <location>
        <begin position="25"/>
        <end position="167"/>
    </location>
</feature>
<gene>
    <name evidence="8 11" type="primary">pyrB</name>
    <name evidence="11" type="ORF">KMAL_24820</name>
</gene>
<feature type="binding site" evidence="8">
    <location>
        <position position="188"/>
    </location>
    <ligand>
        <name>L-aspartate</name>
        <dbReference type="ChEBI" id="CHEBI:29991"/>
    </ligand>
</feature>
<comment type="pathway">
    <text evidence="2 8">Pyrimidine metabolism; UMP biosynthesis via de novo pathway; (S)-dihydroorotate from bicarbonate: step 2/3.</text>
</comment>
<comment type="caution">
    <text evidence="11">The sequence shown here is derived from an EMBL/GenBank/DDBJ whole genome shotgun (WGS) entry which is preliminary data.</text>
</comment>
<dbReference type="GO" id="GO:0006520">
    <property type="term" value="P:amino acid metabolic process"/>
    <property type="evidence" value="ECO:0007669"/>
    <property type="project" value="InterPro"/>
</dbReference>
<dbReference type="InterPro" id="IPR002082">
    <property type="entry name" value="Asp_carbamoyltransf"/>
</dbReference>
<feature type="binding site" evidence="8">
    <location>
        <position position="78"/>
    </location>
    <ligand>
        <name>carbamoyl phosphate</name>
        <dbReference type="ChEBI" id="CHEBI:58228"/>
    </ligand>
</feature>
<reference evidence="11 12" key="1">
    <citation type="submission" date="2018-01" db="EMBL/GenBank/DDBJ databases">
        <title>Draft Genome Sequence of Komagataeibacter maltaceti LMG 1529, a Vinegar Producing Acetic Acid Bacterium Isolated from Malt Vinegar Brewery Acetifiers.</title>
        <authorList>
            <person name="Zhang Q."/>
            <person name="Hollensteiner J."/>
            <person name="Poehlein A."/>
            <person name="Daniel R."/>
        </authorList>
    </citation>
    <scope>NUCLEOTIDE SEQUENCE [LARGE SCALE GENOMIC DNA]</scope>
    <source>
        <strain evidence="11 12">LMG 1529</strain>
    </source>
</reference>
<name>A0A2S3VZ77_9PROT</name>
<dbReference type="FunFam" id="3.40.50.1370:FF:000007">
    <property type="entry name" value="Aspartate carbamoyltransferase"/>
    <property type="match status" value="1"/>
</dbReference>
<evidence type="ECO:0000259" key="9">
    <source>
        <dbReference type="Pfam" id="PF00185"/>
    </source>
</evidence>
<dbReference type="UniPathway" id="UPA00070">
    <property type="reaction ID" value="UER00116"/>
</dbReference>
<proteinExistence type="inferred from homology"/>
<dbReference type="Pfam" id="PF00185">
    <property type="entry name" value="OTCace"/>
    <property type="match status" value="1"/>
</dbReference>
<keyword evidence="12" id="KW-1185">Reference proteome</keyword>
<dbReference type="InterPro" id="IPR006130">
    <property type="entry name" value="Asp/Orn_carbamoylTrfase"/>
</dbReference>
<dbReference type="InterPro" id="IPR006131">
    <property type="entry name" value="Asp_carbamoyltransf_Asp/Orn-bd"/>
</dbReference>
<sequence length="328" mass="35693">MNERATRSPAPPRATGGQFFRASPRHLLGVQGMHPTRITPILDLADSYTLLNRSRKTPRDLLRGRTVINLFFEDSTRTRTSFELAGKRLGADVVNMSVANSSVNKGETLLDTAATLNAMHTDLLVVRHSQSGAPALLAQKVEASVVNAGDGTHEHPTQALLDALTIRRHFGGFHGLTVAICGDISHSRVARSNIHLLTAMGCTVRVVGPPTLVPGAIAALGVTIHHTMEEGLRDADVVMMLRVQRERMKGGQVPSPREYFRYFGLDNKRLALARPGALVMHPGPMNRGVEIDSRVADSDQSVIREQVEMGVAVRMAVLDLLSRGEDTR</sequence>
<feature type="binding site" evidence="8">
    <location>
        <position position="283"/>
    </location>
    <ligand>
        <name>carbamoyl phosphate</name>
        <dbReference type="ChEBI" id="CHEBI:58228"/>
    </ligand>
</feature>
<dbReference type="PRINTS" id="PR00101">
    <property type="entry name" value="ATCASE"/>
</dbReference>
<dbReference type="GO" id="GO:0004070">
    <property type="term" value="F:aspartate carbamoyltransferase activity"/>
    <property type="evidence" value="ECO:0007669"/>
    <property type="project" value="UniProtKB-UniRule"/>
</dbReference>
<evidence type="ECO:0000256" key="4">
    <source>
        <dbReference type="ARBA" id="ARBA00022679"/>
    </source>
</evidence>